<dbReference type="Proteomes" id="UP001600888">
    <property type="component" value="Unassembled WGS sequence"/>
</dbReference>
<feature type="region of interest" description="Disordered" evidence="1">
    <location>
        <begin position="36"/>
        <end position="87"/>
    </location>
</feature>
<proteinExistence type="predicted"/>
<name>A0ABR4DQT2_9PEZI</name>
<gene>
    <name evidence="2" type="ORF">FJTKL_06748</name>
</gene>
<sequence length="179" mass="19813">MNWLREQNGLSWSQMLQRRWELTHLELIAGMWTREGGPRTLNGAPQVENGQQGLGTTDPCLSKREKPGELSSLHQGAGMQEEGGGDDIDAEEKVVRDDFTVRVGDSTTLNLIAAVTKAHNAAMKANEDANSAYIAVAQRTAELVTHLVQRTAPVVTPGRYLEAAQPVNYPWRSRTKRHK</sequence>
<organism evidence="2 3">
    <name type="scientific">Diaporthe vaccinii</name>
    <dbReference type="NCBI Taxonomy" id="105482"/>
    <lineage>
        <taxon>Eukaryota</taxon>
        <taxon>Fungi</taxon>
        <taxon>Dikarya</taxon>
        <taxon>Ascomycota</taxon>
        <taxon>Pezizomycotina</taxon>
        <taxon>Sordariomycetes</taxon>
        <taxon>Sordariomycetidae</taxon>
        <taxon>Diaporthales</taxon>
        <taxon>Diaporthaceae</taxon>
        <taxon>Diaporthe</taxon>
        <taxon>Diaporthe eres species complex</taxon>
    </lineage>
</organism>
<accession>A0ABR4DQT2</accession>
<protein>
    <submittedName>
        <fullName evidence="2">Uncharacterized protein</fullName>
    </submittedName>
</protein>
<reference evidence="2 3" key="1">
    <citation type="submission" date="2024-03" db="EMBL/GenBank/DDBJ databases">
        <title>A high-quality draft genome sequence of Diaporthe vaccinii, a causative agent of upright dieback and viscid rot disease in cranberry plants.</title>
        <authorList>
            <person name="Sarrasin M."/>
            <person name="Lang B.F."/>
            <person name="Burger G."/>
        </authorList>
    </citation>
    <scope>NUCLEOTIDE SEQUENCE [LARGE SCALE GENOMIC DNA]</scope>
    <source>
        <strain evidence="2 3">IS7</strain>
    </source>
</reference>
<evidence type="ECO:0000256" key="1">
    <source>
        <dbReference type="SAM" id="MobiDB-lite"/>
    </source>
</evidence>
<dbReference type="EMBL" id="JBAWTH010000241">
    <property type="protein sequence ID" value="KAL2272400.1"/>
    <property type="molecule type" value="Genomic_DNA"/>
</dbReference>
<evidence type="ECO:0000313" key="2">
    <source>
        <dbReference type="EMBL" id="KAL2272400.1"/>
    </source>
</evidence>
<comment type="caution">
    <text evidence="2">The sequence shown here is derived from an EMBL/GenBank/DDBJ whole genome shotgun (WGS) entry which is preliminary data.</text>
</comment>
<evidence type="ECO:0000313" key="3">
    <source>
        <dbReference type="Proteomes" id="UP001600888"/>
    </source>
</evidence>
<keyword evidence="3" id="KW-1185">Reference proteome</keyword>